<feature type="chain" id="PRO_5026946836" evidence="1">
    <location>
        <begin position="23"/>
        <end position="128"/>
    </location>
</feature>
<gene>
    <name evidence="2" type="ORF">PMPD1_3523</name>
</gene>
<evidence type="ECO:0000256" key="1">
    <source>
        <dbReference type="SAM" id="SignalP"/>
    </source>
</evidence>
<reference evidence="2 3" key="1">
    <citation type="submission" date="2020-06" db="EMBL/GenBank/DDBJ databases">
        <title>Genome sequence of Paramixta manurensis strain PD-1.</title>
        <authorList>
            <person name="Lee C.W."/>
            <person name="Kim J."/>
        </authorList>
    </citation>
    <scope>NUCLEOTIDE SEQUENCE [LARGE SCALE GENOMIC DNA]</scope>
    <source>
        <strain evidence="2 3">PD-1</strain>
    </source>
</reference>
<name>A0A6M8UKY5_9GAMM</name>
<feature type="signal peptide" evidence="1">
    <location>
        <begin position="1"/>
        <end position="22"/>
    </location>
</feature>
<accession>A0A6M8UKY5</accession>
<organism evidence="2 3">
    <name type="scientific">Paramixta manurensis</name>
    <dbReference type="NCBI Taxonomy" id="2740817"/>
    <lineage>
        <taxon>Bacteria</taxon>
        <taxon>Pseudomonadati</taxon>
        <taxon>Pseudomonadota</taxon>
        <taxon>Gammaproteobacteria</taxon>
        <taxon>Enterobacterales</taxon>
        <taxon>Erwiniaceae</taxon>
        <taxon>Paramixta</taxon>
    </lineage>
</organism>
<dbReference type="AlphaFoldDB" id="A0A6M8UKY5"/>
<protein>
    <submittedName>
        <fullName evidence="2">Uncharacterized protein</fullName>
    </submittedName>
</protein>
<evidence type="ECO:0000313" key="2">
    <source>
        <dbReference type="EMBL" id="QKJ88440.1"/>
    </source>
</evidence>
<dbReference type="RefSeq" id="WP_173635298.1">
    <property type="nucleotide sequence ID" value="NZ_CP054212.1"/>
</dbReference>
<evidence type="ECO:0000313" key="3">
    <source>
        <dbReference type="Proteomes" id="UP000505325"/>
    </source>
</evidence>
<dbReference type="EMBL" id="CP054212">
    <property type="protein sequence ID" value="QKJ88440.1"/>
    <property type="molecule type" value="Genomic_DNA"/>
</dbReference>
<keyword evidence="3" id="KW-1185">Reference proteome</keyword>
<sequence length="128" mass="14885">MAIKRYLIMLFLLLLTAYPATARKNTSKKNVEAIVFIDSAIPAQSRLVRDISRQLYFSQQLQKKITVTFIDIHRAGEIFNGPAHYLQDNNGVWTEKYRPSEIPALICIKNGKAMYKKIEKPWEIRRCL</sequence>
<dbReference type="KEGG" id="pmak:PMPD1_3523"/>
<proteinExistence type="predicted"/>
<dbReference type="Proteomes" id="UP000505325">
    <property type="component" value="Chromosome"/>
</dbReference>
<keyword evidence="1" id="KW-0732">Signal</keyword>